<reference evidence="1 2" key="1">
    <citation type="submission" date="2018-11" db="EMBL/GenBank/DDBJ databases">
        <title>Genome sequence of Apiotrichum porosum DSM 27194.</title>
        <authorList>
            <person name="Aliyu H."/>
            <person name="Gorte O."/>
            <person name="Ochsenreither K."/>
        </authorList>
    </citation>
    <scope>NUCLEOTIDE SEQUENCE [LARGE SCALE GENOMIC DNA]</scope>
    <source>
        <strain evidence="1 2">DSM 27194</strain>
    </source>
</reference>
<evidence type="ECO:0000313" key="1">
    <source>
        <dbReference type="EMBL" id="RSH79094.1"/>
    </source>
</evidence>
<dbReference type="RefSeq" id="XP_028474241.1">
    <property type="nucleotide sequence ID" value="XM_028617778.1"/>
</dbReference>
<organism evidence="1 2">
    <name type="scientific">Apiotrichum porosum</name>
    <dbReference type="NCBI Taxonomy" id="105984"/>
    <lineage>
        <taxon>Eukaryota</taxon>
        <taxon>Fungi</taxon>
        <taxon>Dikarya</taxon>
        <taxon>Basidiomycota</taxon>
        <taxon>Agaricomycotina</taxon>
        <taxon>Tremellomycetes</taxon>
        <taxon>Trichosporonales</taxon>
        <taxon>Trichosporonaceae</taxon>
        <taxon>Apiotrichum</taxon>
    </lineage>
</organism>
<dbReference type="AlphaFoldDB" id="A0A427XK14"/>
<evidence type="ECO:0000313" key="2">
    <source>
        <dbReference type="Proteomes" id="UP000279236"/>
    </source>
</evidence>
<dbReference type="Proteomes" id="UP000279236">
    <property type="component" value="Unassembled WGS sequence"/>
</dbReference>
<name>A0A427XK14_9TREE</name>
<protein>
    <submittedName>
        <fullName evidence="1">Uncharacterized protein</fullName>
    </submittedName>
</protein>
<dbReference type="EMBL" id="RSCE01000011">
    <property type="protein sequence ID" value="RSH79094.1"/>
    <property type="molecule type" value="Genomic_DNA"/>
</dbReference>
<dbReference type="GeneID" id="39586571"/>
<sequence length="242" mass="26758">MERFERSGGVALLVCGGRGCLGLGLAATFSGVYGEVAFSATRKRASSAAGTSRRKEVRAGQRVQYHMCPIWRAKYFKNALYRYGIDLKEFDGLEFVFTHAQVYSFEELDRIAEKISKSTPGWFHTPLMVEEAAKRDLLVAPHTGKSLNRGSPLAPAERSMRFWLDKKLPGWEGGNYSLKVSWSSYGDIDGIITVMDSEAIIKAINTLYGYTLEKQHACAFPMGPANTSGDDTMSTLWAPGYA</sequence>
<keyword evidence="2" id="KW-1185">Reference proteome</keyword>
<proteinExistence type="predicted"/>
<comment type="caution">
    <text evidence="1">The sequence shown here is derived from an EMBL/GenBank/DDBJ whole genome shotgun (WGS) entry which is preliminary data.</text>
</comment>
<accession>A0A427XK14</accession>
<gene>
    <name evidence="1" type="ORF">EHS24_002028</name>
</gene>